<gene>
    <name evidence="5" type="ORF">F9I23_03650</name>
</gene>
<dbReference type="PANTHER" id="PTHR30332:SF24">
    <property type="entry name" value="SECRETIN GSPD-RELATED"/>
    <property type="match status" value="1"/>
</dbReference>
<dbReference type="InterPro" id="IPR050810">
    <property type="entry name" value="Bact_Secretion_Sys_Channel"/>
</dbReference>
<comment type="caution">
    <text evidence="5">The sequence shown here is derived from an EMBL/GenBank/DDBJ whole genome shotgun (WGS) entry which is preliminary data.</text>
</comment>
<protein>
    <submittedName>
        <fullName evidence="5">Secretin</fullName>
    </submittedName>
</protein>
<keyword evidence="2" id="KW-0732">Signal</keyword>
<dbReference type="RefSeq" id="WP_002874081.1">
    <property type="nucleotide sequence ID" value="NZ_AP028374.1"/>
</dbReference>
<evidence type="ECO:0000313" key="5">
    <source>
        <dbReference type="EMBL" id="EDB1110525.1"/>
    </source>
</evidence>
<comment type="similarity">
    <text evidence="4">Belongs to the bacterial secretin family.</text>
</comment>
<sequence length="391" mass="44664">MKKILLLLVLCFNVVFSKSFENTIFDYAHLASASNNVDILVSSSISPQSYVFYTSKPYPKISLEVFEKALKLQNLKLAFTGDFYYVYEPGKDNNMTSFQKSIIDKDKNLRYIKLKNNSYNDVANLLSMYDINSTYLYRSNAVTFLCDDFIYSHIKSSIDDLDNMDLPQLKFKITILETNLDFLKQKGSKLSSLFESNPIKDFHLFVNLITIPYNSQNNIVSSDKKGFYSTLNFLENQRITRIVSNPFLVARSNTEVFFSSVQNIPFLKNSTSVSNTQVSQNTSYDYRDVGLQVTLKPVIIGDKVDFSLHLIVEDLLSNSNLTPVTSKKELKSSYTLKKGELLVLSGINKVTNTNYTSGIPYLKDIWFLGNLFKIQRKETNNSVLTLSIEVF</sequence>
<accession>A0A626NAM5</accession>
<keyword evidence="3" id="KW-0472">Membrane</keyword>
<dbReference type="GO" id="GO:0015627">
    <property type="term" value="C:type II protein secretion system complex"/>
    <property type="evidence" value="ECO:0007669"/>
    <property type="project" value="TreeGrafter"/>
</dbReference>
<dbReference type="GO" id="GO:0009306">
    <property type="term" value="P:protein secretion"/>
    <property type="evidence" value="ECO:0007669"/>
    <property type="project" value="InterPro"/>
</dbReference>
<dbReference type="InterPro" id="IPR004846">
    <property type="entry name" value="T2SS/T3SS_dom"/>
</dbReference>
<evidence type="ECO:0000256" key="2">
    <source>
        <dbReference type="ARBA" id="ARBA00022729"/>
    </source>
</evidence>
<evidence type="ECO:0000256" key="1">
    <source>
        <dbReference type="ARBA" id="ARBA00004370"/>
    </source>
</evidence>
<dbReference type="Pfam" id="PF00263">
    <property type="entry name" value="Secretin"/>
    <property type="match status" value="1"/>
</dbReference>
<reference evidence="5" key="1">
    <citation type="submission" date="2019-10" db="EMBL/GenBank/DDBJ databases">
        <authorList>
            <consortium name="NARMS: The National Antimicrobial Resistance Monitoring System"/>
        </authorList>
    </citation>
    <scope>NUCLEOTIDE SEQUENCE</scope>
    <source>
        <strain evidence="5">CVM N19C214</strain>
    </source>
</reference>
<dbReference type="PANTHER" id="PTHR30332">
    <property type="entry name" value="PROBABLE GENERAL SECRETION PATHWAY PROTEIN D"/>
    <property type="match status" value="1"/>
</dbReference>
<proteinExistence type="inferred from homology"/>
<evidence type="ECO:0000256" key="4">
    <source>
        <dbReference type="RuleBase" id="RU004003"/>
    </source>
</evidence>
<dbReference type="EMBL" id="AALMIS010000012">
    <property type="protein sequence ID" value="EDB1110525.1"/>
    <property type="molecule type" value="Genomic_DNA"/>
</dbReference>
<dbReference type="AlphaFoldDB" id="A0A626NAM5"/>
<name>A0A626NAM5_CAMJU</name>
<evidence type="ECO:0000256" key="3">
    <source>
        <dbReference type="ARBA" id="ARBA00023136"/>
    </source>
</evidence>
<dbReference type="GO" id="GO:0016020">
    <property type="term" value="C:membrane"/>
    <property type="evidence" value="ECO:0007669"/>
    <property type="project" value="UniProtKB-SubCell"/>
</dbReference>
<comment type="subcellular location">
    <subcellularLocation>
        <location evidence="1">Membrane</location>
    </subcellularLocation>
</comment>
<organism evidence="5">
    <name type="scientific">Campylobacter jejuni</name>
    <dbReference type="NCBI Taxonomy" id="197"/>
    <lineage>
        <taxon>Bacteria</taxon>
        <taxon>Pseudomonadati</taxon>
        <taxon>Campylobacterota</taxon>
        <taxon>Epsilonproteobacteria</taxon>
        <taxon>Campylobacterales</taxon>
        <taxon>Campylobacteraceae</taxon>
        <taxon>Campylobacter</taxon>
    </lineage>
</organism>